<evidence type="ECO:0000256" key="2">
    <source>
        <dbReference type="ARBA" id="ARBA00009948"/>
    </source>
</evidence>
<dbReference type="GO" id="GO:0008652">
    <property type="term" value="P:amino acid biosynthetic process"/>
    <property type="evidence" value="ECO:0007669"/>
    <property type="project" value="UniProtKB-KW"/>
</dbReference>
<dbReference type="AlphaFoldDB" id="A0A5J4Z8J0"/>
<dbReference type="EC" id="2.5.1.19" evidence="3 9"/>
<dbReference type="FunFam" id="3.65.10.10:FF:000003">
    <property type="entry name" value="3-phosphoshikimate 1-carboxyvinyltransferase"/>
    <property type="match status" value="1"/>
</dbReference>
<evidence type="ECO:0000313" key="11">
    <source>
        <dbReference type="EMBL" id="KAA8499420.1"/>
    </source>
</evidence>
<evidence type="ECO:0000256" key="7">
    <source>
        <dbReference type="ARBA" id="ARBA00023141"/>
    </source>
</evidence>
<dbReference type="CDD" id="cd01556">
    <property type="entry name" value="EPSP_synthase"/>
    <property type="match status" value="1"/>
</dbReference>
<dbReference type="InterPro" id="IPR006264">
    <property type="entry name" value="EPSP_synthase"/>
</dbReference>
<evidence type="ECO:0000256" key="1">
    <source>
        <dbReference type="ARBA" id="ARBA00004811"/>
    </source>
</evidence>
<dbReference type="Gene3D" id="3.65.10.10">
    <property type="entry name" value="Enolpyruvate transferase domain"/>
    <property type="match status" value="2"/>
</dbReference>
<evidence type="ECO:0000256" key="6">
    <source>
        <dbReference type="ARBA" id="ARBA00022679"/>
    </source>
</evidence>
<evidence type="ECO:0000259" key="10">
    <source>
        <dbReference type="Pfam" id="PF00275"/>
    </source>
</evidence>
<reference evidence="12" key="1">
    <citation type="journal article" date="2019" name="Nat. Commun.">
        <title>Expansion of phycobilisome linker gene families in mesophilic red algae.</title>
        <authorList>
            <person name="Lee J."/>
            <person name="Kim D."/>
            <person name="Bhattacharya D."/>
            <person name="Yoon H.S."/>
        </authorList>
    </citation>
    <scope>NUCLEOTIDE SEQUENCE [LARGE SCALE GENOMIC DNA]</scope>
    <source>
        <strain evidence="12">CCMP 1328</strain>
    </source>
</reference>
<dbReference type="PANTHER" id="PTHR21090">
    <property type="entry name" value="AROM/DEHYDROQUINATE SYNTHASE"/>
    <property type="match status" value="1"/>
</dbReference>
<dbReference type="InterPro" id="IPR023193">
    <property type="entry name" value="EPSP_synthase_CS"/>
</dbReference>
<dbReference type="GO" id="GO:0009073">
    <property type="term" value="P:aromatic amino acid family biosynthetic process"/>
    <property type="evidence" value="ECO:0007669"/>
    <property type="project" value="UniProtKB-UniRule"/>
</dbReference>
<keyword evidence="5 9" id="KW-0028">Amino-acid biosynthesis</keyword>
<sequence>MRRIAIGSDGSLINQAVFICCSKSEMTQSKVQLYTTVHRYVHLCTVVDVGDVRARLETRSGWERADGGGRRGAERTMMAFALCGGAAACPAVRQGERRGLCGRPAPGTYAGGCNAAPARAAWRTASPVAMSAAAGLESLRLEPIGKISGEIDLPGSKSLSNRMLLLAALARGTTVVENLLDSDDVQYMLAALKELGVECSVDWAAKKAVVKGCAGAWPAAGAELFLGNAGTAMRPLAAAVCAGHGTFVLDGTPRMRERPIKDLVDALQQLGAKVTCSDTGCPPVRVEANGLPGGVARVSGKISSQYLSALLMVAPLAKSEVTLEIKDELVSVPYVLMTVNLMKRFGVHVEVNDEKTSFTIPAGQSYQSPGTVFVEGDASSASYFSAGGAITGGPMKVLGCGSESIQGDIDFTRVLEKMGAKVEWSANSITVSRDAGVKLRGVDVDCGDIPDAAMTLAVVALFADGKTAIRNVYNWRVKETERMKAIVTELRKLGAHVEEGHDYCIIDPPARINPDVAIDTYDDHRMAMCFSLAACAGVPVVINDPKCTKKTFPTYFDELARVSS</sequence>
<dbReference type="SUPFAM" id="SSF55205">
    <property type="entry name" value="EPT/RTPC-like"/>
    <property type="match status" value="1"/>
</dbReference>
<dbReference type="PROSITE" id="PS00104">
    <property type="entry name" value="EPSP_SYNTHASE_1"/>
    <property type="match status" value="1"/>
</dbReference>
<organism evidence="11 12">
    <name type="scientific">Porphyridium purpureum</name>
    <name type="common">Red alga</name>
    <name type="synonym">Porphyridium cruentum</name>
    <dbReference type="NCBI Taxonomy" id="35688"/>
    <lineage>
        <taxon>Eukaryota</taxon>
        <taxon>Rhodophyta</taxon>
        <taxon>Bangiophyceae</taxon>
        <taxon>Porphyridiales</taxon>
        <taxon>Porphyridiaceae</taxon>
        <taxon>Porphyridium</taxon>
    </lineage>
</organism>
<dbReference type="OrthoDB" id="197068at2759"/>
<comment type="pathway">
    <text evidence="1 9">Metabolic intermediate biosynthesis; chorismate biosynthesis; chorismate from D-erythrose 4-phosphate and phosphoenolpyruvate: step 6/7.</text>
</comment>
<dbReference type="PROSITE" id="PS00885">
    <property type="entry name" value="EPSP_SYNTHASE_2"/>
    <property type="match status" value="1"/>
</dbReference>
<dbReference type="Pfam" id="PF00275">
    <property type="entry name" value="EPSP_synthase"/>
    <property type="match status" value="1"/>
</dbReference>
<dbReference type="HAMAP" id="MF_00210">
    <property type="entry name" value="EPSP_synth"/>
    <property type="match status" value="1"/>
</dbReference>
<dbReference type="InterPro" id="IPR013792">
    <property type="entry name" value="RNA3'P_cycl/enolpyr_Trfase_a/b"/>
</dbReference>
<comment type="catalytic activity">
    <reaction evidence="8">
        <text>3-phosphoshikimate + phosphoenolpyruvate = 5-O-(1-carboxyvinyl)-3-phosphoshikimate + phosphate</text>
        <dbReference type="Rhea" id="RHEA:21256"/>
        <dbReference type="ChEBI" id="CHEBI:43474"/>
        <dbReference type="ChEBI" id="CHEBI:57701"/>
        <dbReference type="ChEBI" id="CHEBI:58702"/>
        <dbReference type="ChEBI" id="CHEBI:145989"/>
        <dbReference type="EC" id="2.5.1.19"/>
    </reaction>
    <physiologicalReaction direction="left-to-right" evidence="8">
        <dbReference type="Rhea" id="RHEA:21257"/>
    </physiologicalReaction>
</comment>
<dbReference type="GO" id="GO:0009423">
    <property type="term" value="P:chorismate biosynthetic process"/>
    <property type="evidence" value="ECO:0007669"/>
    <property type="project" value="UniProtKB-UniRule"/>
</dbReference>
<protein>
    <recommendedName>
        <fullName evidence="3 9">3-phosphoshikimate 1-carboxyvinyltransferase</fullName>
        <ecNumber evidence="3 9">2.5.1.19</ecNumber>
    </recommendedName>
</protein>
<dbReference type="FunFam" id="3.65.10.10:FF:000004">
    <property type="entry name" value="3-phosphoshikimate 1-carboxyvinyltransferase"/>
    <property type="match status" value="1"/>
</dbReference>
<name>A0A5J4Z8J0_PORPP</name>
<dbReference type="Proteomes" id="UP000324585">
    <property type="component" value="Unassembled WGS sequence"/>
</dbReference>
<comment type="similarity">
    <text evidence="2 9">Belongs to the EPSP synthase family.</text>
</comment>
<evidence type="ECO:0000256" key="9">
    <source>
        <dbReference type="RuleBase" id="RU004164"/>
    </source>
</evidence>
<evidence type="ECO:0000313" key="12">
    <source>
        <dbReference type="Proteomes" id="UP000324585"/>
    </source>
</evidence>
<dbReference type="InterPro" id="IPR001986">
    <property type="entry name" value="Enolpyruvate_Tfrase_dom"/>
</dbReference>
<accession>A0A5J4Z8J0</accession>
<dbReference type="GO" id="GO:0003866">
    <property type="term" value="F:3-phosphoshikimate 1-carboxyvinyltransferase activity"/>
    <property type="evidence" value="ECO:0007669"/>
    <property type="project" value="UniProtKB-UniRule"/>
</dbReference>
<dbReference type="OMA" id="YEDHRMA"/>
<dbReference type="EMBL" id="VRMN01000001">
    <property type="protein sequence ID" value="KAA8499420.1"/>
    <property type="molecule type" value="Genomic_DNA"/>
</dbReference>
<dbReference type="NCBIfam" id="TIGR01356">
    <property type="entry name" value="aroA"/>
    <property type="match status" value="1"/>
</dbReference>
<evidence type="ECO:0000256" key="4">
    <source>
        <dbReference type="ARBA" id="ARBA00022490"/>
    </source>
</evidence>
<gene>
    <name evidence="11" type="ORF">FVE85_7005</name>
</gene>
<dbReference type="InterPro" id="IPR036968">
    <property type="entry name" value="Enolpyruvate_Tfrase_sf"/>
</dbReference>
<keyword evidence="6 9" id="KW-0808">Transferase</keyword>
<dbReference type="PANTHER" id="PTHR21090:SF5">
    <property type="entry name" value="PENTAFUNCTIONAL AROM POLYPEPTIDE"/>
    <property type="match status" value="1"/>
</dbReference>
<evidence type="ECO:0000256" key="3">
    <source>
        <dbReference type="ARBA" id="ARBA00012450"/>
    </source>
</evidence>
<keyword evidence="4" id="KW-0963">Cytoplasm</keyword>
<evidence type="ECO:0000256" key="5">
    <source>
        <dbReference type="ARBA" id="ARBA00022605"/>
    </source>
</evidence>
<comment type="caution">
    <text evidence="11">The sequence shown here is derived from an EMBL/GenBank/DDBJ whole genome shotgun (WGS) entry which is preliminary data.</text>
</comment>
<feature type="domain" description="Enolpyruvate transferase" evidence="10">
    <location>
        <begin position="142"/>
        <end position="559"/>
    </location>
</feature>
<evidence type="ECO:0000256" key="8">
    <source>
        <dbReference type="ARBA" id="ARBA00044633"/>
    </source>
</evidence>
<keyword evidence="7 9" id="KW-0057">Aromatic amino acid biosynthesis</keyword>
<dbReference type="UniPathway" id="UPA00053">
    <property type="reaction ID" value="UER00089"/>
</dbReference>
<keyword evidence="12" id="KW-1185">Reference proteome</keyword>
<proteinExistence type="inferred from homology"/>